<dbReference type="SMART" id="SM00060">
    <property type="entry name" value="FN3"/>
    <property type="match status" value="1"/>
</dbReference>
<evidence type="ECO:0000256" key="4">
    <source>
        <dbReference type="SAM" id="SignalP"/>
    </source>
</evidence>
<dbReference type="PANTHER" id="PTHR30404">
    <property type="entry name" value="N-ACETYLMURAMOYL-L-ALANINE AMIDASE"/>
    <property type="match status" value="1"/>
</dbReference>
<accession>A0ABV7JBF6</accession>
<dbReference type="InterPro" id="IPR013783">
    <property type="entry name" value="Ig-like_fold"/>
</dbReference>
<comment type="caution">
    <text evidence="6">The sequence shown here is derived from an EMBL/GenBank/DDBJ whole genome shotgun (WGS) entry which is preliminary data.</text>
</comment>
<evidence type="ECO:0000256" key="1">
    <source>
        <dbReference type="ARBA" id="ARBA00001561"/>
    </source>
</evidence>
<evidence type="ECO:0000259" key="5">
    <source>
        <dbReference type="PROSITE" id="PS50853"/>
    </source>
</evidence>
<feature type="chain" id="PRO_5046241109" description="N-acetylmuramoyl-L-alanine amidase" evidence="4">
    <location>
        <begin position="25"/>
        <end position="941"/>
    </location>
</feature>
<dbReference type="PANTHER" id="PTHR30404:SF0">
    <property type="entry name" value="N-ACETYLMURAMOYL-L-ALANINE AMIDASE AMIC"/>
    <property type="match status" value="1"/>
</dbReference>
<keyword evidence="3 6" id="KW-0378">Hydrolase</keyword>
<dbReference type="CDD" id="cd00063">
    <property type="entry name" value="FN3"/>
    <property type="match status" value="1"/>
</dbReference>
<dbReference type="InterPro" id="IPR050695">
    <property type="entry name" value="N-acetylmuramoyl_amidase_3"/>
</dbReference>
<dbReference type="CDD" id="cd02696">
    <property type="entry name" value="MurNAc-LAA"/>
    <property type="match status" value="1"/>
</dbReference>
<evidence type="ECO:0000313" key="7">
    <source>
        <dbReference type="Proteomes" id="UP001595533"/>
    </source>
</evidence>
<dbReference type="Pfam" id="PF25275">
    <property type="entry name" value="Golvesin_C"/>
    <property type="match status" value="1"/>
</dbReference>
<name>A0ABV7JBF6_9GAMM</name>
<dbReference type="InterPro" id="IPR003961">
    <property type="entry name" value="FN3_dom"/>
</dbReference>
<dbReference type="Pfam" id="PF01520">
    <property type="entry name" value="Amidase_3"/>
    <property type="match status" value="1"/>
</dbReference>
<sequence length="941" mass="103184">MPAVKTQLLLLVTAALLSGQTTQAAIIWQHSQWQHTELQADSGLTEQVNTLLKRSQNRHNQSLLPADNQVTDTKILDQALIITVQINHHFKQHMLNESWLEQVSRLLDLNLDQLAPGIRQIHLNTTIDGRSVSLPSLLHITPVPDKPDDRVKTRRKAAGPVTDLSDKTLFISQAHGWIDYDDFREWSTQRGITHDIVEDFVNAEGINQYLLDYFSLAGAELFTLRERDLNTQMVIVDNEDGLSNPTNGTYLETGDAGLFGDSGANGFKNFQAPYSDTNDPFRDNGGTDRIITTSPTETATAVWRPVISEADEYDVYVSYSGVGNRASDARYTIRHGGIDTTVLVDQTKHRYVWNYLGRFYFAAGGDHAITLSNQSAEPGTSVSADAVRLGGGMGDVIGHNNGTLSGHPRWEEGARTWTQFQGASQSVYQGGDVTARSRFADWEHYSVEDSVYVSWHSNAATGNARGTSSYIYSANPPDGTYDITQAHPGSANLQTAIHEELINDIRAGWDANWSDRGKRSAYFGEVNPTHNDEMPAVLLEMAFHDNADDADALRHPGFRKLAARAIYQGVVRYFAERDGINITLLPEPPSHLQVTSPASGTLQVQWQAPLTDNQDLLGDAADDYLVYLSADGKNFDNGTVVDGLSLTLADRTPGEMVFVKVKARNAGGRSLDSETLATRISYQGEPRVLVINGFDRLNSGQLILQNMPDIGGFVDRMYLSQMNTFDYIIQHGTALNESGVGFDSISNELIEDALFTLNPVSHLAVFWILGEESSLGDTLNNAEQAALQSYLNAGGKLFISGAEIGWDLDFLGSGADQDFYHNTLMTAYVADDANTFNATGVSGSPFASLNSLDFDDGTGPAYRVEFADVLNPLNGAASCLQYSTGGAACTFVDTGTYQLIHLGFPFETITQSAMRDELMAETLNYLAIPYFSDVIFANSFD</sequence>
<evidence type="ECO:0000256" key="2">
    <source>
        <dbReference type="ARBA" id="ARBA00011901"/>
    </source>
</evidence>
<dbReference type="PROSITE" id="PS50853">
    <property type="entry name" value="FN3"/>
    <property type="match status" value="1"/>
</dbReference>
<dbReference type="InterPro" id="IPR033803">
    <property type="entry name" value="CBD-like_Golvesin-Xly"/>
</dbReference>
<dbReference type="EMBL" id="JBHRTS010000004">
    <property type="protein sequence ID" value="MFC3194170.1"/>
    <property type="molecule type" value="Genomic_DNA"/>
</dbReference>
<dbReference type="GO" id="GO:0008745">
    <property type="term" value="F:N-acetylmuramoyl-L-alanine amidase activity"/>
    <property type="evidence" value="ECO:0007669"/>
    <property type="project" value="UniProtKB-EC"/>
</dbReference>
<gene>
    <name evidence="6" type="ORF">ACFODZ_07945</name>
</gene>
<proteinExistence type="predicted"/>
<dbReference type="SUPFAM" id="SSF53187">
    <property type="entry name" value="Zn-dependent exopeptidases"/>
    <property type="match status" value="1"/>
</dbReference>
<feature type="domain" description="Fibronectin type-III" evidence="5">
    <location>
        <begin position="588"/>
        <end position="684"/>
    </location>
</feature>
<dbReference type="InterPro" id="IPR002508">
    <property type="entry name" value="MurNAc-LAA_cat"/>
</dbReference>
<comment type="catalytic activity">
    <reaction evidence="1">
        <text>Hydrolyzes the link between N-acetylmuramoyl residues and L-amino acid residues in certain cell-wall glycopeptides.</text>
        <dbReference type="EC" id="3.5.1.28"/>
    </reaction>
</comment>
<keyword evidence="7" id="KW-1185">Reference proteome</keyword>
<dbReference type="Proteomes" id="UP001595533">
    <property type="component" value="Unassembled WGS sequence"/>
</dbReference>
<evidence type="ECO:0000313" key="6">
    <source>
        <dbReference type="EMBL" id="MFC3194170.1"/>
    </source>
</evidence>
<dbReference type="EC" id="3.5.1.28" evidence="2"/>
<reference evidence="7" key="1">
    <citation type="journal article" date="2019" name="Int. J. Syst. Evol. Microbiol.">
        <title>The Global Catalogue of Microorganisms (GCM) 10K type strain sequencing project: providing services to taxonomists for standard genome sequencing and annotation.</title>
        <authorList>
            <consortium name="The Broad Institute Genomics Platform"/>
            <consortium name="The Broad Institute Genome Sequencing Center for Infectious Disease"/>
            <person name="Wu L."/>
            <person name="Ma J."/>
        </authorList>
    </citation>
    <scope>NUCLEOTIDE SEQUENCE [LARGE SCALE GENOMIC DNA]</scope>
    <source>
        <strain evidence="7">KCTC 42953</strain>
    </source>
</reference>
<keyword evidence="4" id="KW-0732">Signal</keyword>
<dbReference type="SUPFAM" id="SSF49265">
    <property type="entry name" value="Fibronectin type III"/>
    <property type="match status" value="1"/>
</dbReference>
<dbReference type="Gene3D" id="2.60.40.10">
    <property type="entry name" value="Immunoglobulins"/>
    <property type="match status" value="1"/>
</dbReference>
<feature type="signal peptide" evidence="4">
    <location>
        <begin position="1"/>
        <end position="24"/>
    </location>
</feature>
<dbReference type="RefSeq" id="WP_077412439.1">
    <property type="nucleotide sequence ID" value="NZ_JBHRTS010000004.1"/>
</dbReference>
<dbReference type="InterPro" id="IPR036116">
    <property type="entry name" value="FN3_sf"/>
</dbReference>
<evidence type="ECO:0000256" key="3">
    <source>
        <dbReference type="ARBA" id="ARBA00022801"/>
    </source>
</evidence>
<dbReference type="SMART" id="SM00646">
    <property type="entry name" value="Ami_3"/>
    <property type="match status" value="1"/>
</dbReference>
<organism evidence="6 7">
    <name type="scientific">Marinicella sediminis</name>
    <dbReference type="NCBI Taxonomy" id="1792834"/>
    <lineage>
        <taxon>Bacteria</taxon>
        <taxon>Pseudomonadati</taxon>
        <taxon>Pseudomonadota</taxon>
        <taxon>Gammaproteobacteria</taxon>
        <taxon>Lysobacterales</taxon>
        <taxon>Marinicellaceae</taxon>
        <taxon>Marinicella</taxon>
    </lineage>
</organism>
<dbReference type="Gene3D" id="3.40.630.40">
    <property type="entry name" value="Zn-dependent exopeptidases"/>
    <property type="match status" value="1"/>
</dbReference>
<protein>
    <recommendedName>
        <fullName evidence="2">N-acetylmuramoyl-L-alanine amidase</fullName>
        <ecNumber evidence="2">3.5.1.28</ecNumber>
    </recommendedName>
</protein>